<keyword evidence="6" id="KW-1185">Reference proteome</keyword>
<dbReference type="GO" id="GO:0008236">
    <property type="term" value="F:serine-type peptidase activity"/>
    <property type="evidence" value="ECO:0007669"/>
    <property type="project" value="UniProtKB-KW"/>
</dbReference>
<gene>
    <name evidence="5" type="ORF">SAMN05660324_1521</name>
</gene>
<evidence type="ECO:0000313" key="5">
    <source>
        <dbReference type="EMBL" id="SDF99137.1"/>
    </source>
</evidence>
<dbReference type="RefSeq" id="WP_207507676.1">
    <property type="nucleotide sequence ID" value="NZ_FNCF01000002.1"/>
</dbReference>
<keyword evidence="4" id="KW-0720">Serine protease</keyword>
<evidence type="ECO:0000256" key="3">
    <source>
        <dbReference type="ARBA" id="ARBA00022801"/>
    </source>
</evidence>
<sequence>MDVHHENEVTVKLLLTSGGITNPTIHEALVDLLGKPVEQASALCIPTAQWGHPVCGPASARAFVAGQPPSGSMTGLGWASLGLLELTALPTVDRDRWVGWVREADALLVDGGDATYLHHWLRASGLADLLPELTDTVWVGVSAGSMVLTPRIGDLFVEWSGAPDDRTLGLVDFSLFPHLDAFPTNTVAAAEEWAADIGGPAYAIDEQTALRVVDGRVDVVSEGRWRRFPSGQDAGDVRS</sequence>
<organism evidence="5 6">
    <name type="scientific">Klenkia brasiliensis</name>
    <dbReference type="NCBI Taxonomy" id="333142"/>
    <lineage>
        <taxon>Bacteria</taxon>
        <taxon>Bacillati</taxon>
        <taxon>Actinomycetota</taxon>
        <taxon>Actinomycetes</taxon>
        <taxon>Geodermatophilales</taxon>
        <taxon>Geodermatophilaceae</taxon>
        <taxon>Klenkia</taxon>
    </lineage>
</organism>
<name>A0A1G7QKR9_9ACTN</name>
<evidence type="ECO:0000256" key="1">
    <source>
        <dbReference type="ARBA" id="ARBA00006534"/>
    </source>
</evidence>
<dbReference type="GO" id="GO:0006508">
    <property type="term" value="P:proteolysis"/>
    <property type="evidence" value="ECO:0007669"/>
    <property type="project" value="UniProtKB-KW"/>
</dbReference>
<dbReference type="InterPro" id="IPR029062">
    <property type="entry name" value="Class_I_gatase-like"/>
</dbReference>
<keyword evidence="2" id="KW-0645">Protease</keyword>
<protein>
    <submittedName>
        <fullName evidence="5">Dipeptidase E</fullName>
    </submittedName>
</protein>
<evidence type="ECO:0000256" key="2">
    <source>
        <dbReference type="ARBA" id="ARBA00022670"/>
    </source>
</evidence>
<accession>A0A1G7QKR9</accession>
<proteinExistence type="inferred from homology"/>
<reference evidence="6" key="1">
    <citation type="submission" date="2016-10" db="EMBL/GenBank/DDBJ databases">
        <authorList>
            <person name="Varghese N."/>
            <person name="Submissions S."/>
        </authorList>
    </citation>
    <scope>NUCLEOTIDE SEQUENCE [LARGE SCALE GENOMIC DNA]</scope>
    <source>
        <strain evidence="6">DSM 44526</strain>
    </source>
</reference>
<dbReference type="Gene3D" id="3.40.50.880">
    <property type="match status" value="1"/>
</dbReference>
<dbReference type="Proteomes" id="UP000198863">
    <property type="component" value="Unassembled WGS sequence"/>
</dbReference>
<evidence type="ECO:0000313" key="6">
    <source>
        <dbReference type="Proteomes" id="UP000198863"/>
    </source>
</evidence>
<dbReference type="SUPFAM" id="SSF52317">
    <property type="entry name" value="Class I glutamine amidotransferase-like"/>
    <property type="match status" value="1"/>
</dbReference>
<evidence type="ECO:0000256" key="4">
    <source>
        <dbReference type="ARBA" id="ARBA00022825"/>
    </source>
</evidence>
<comment type="similarity">
    <text evidence="1">Belongs to the peptidase S51 family.</text>
</comment>
<dbReference type="AlphaFoldDB" id="A0A1G7QKR9"/>
<keyword evidence="3" id="KW-0378">Hydrolase</keyword>
<dbReference type="InterPro" id="IPR005320">
    <property type="entry name" value="Peptidase_S51"/>
</dbReference>
<dbReference type="EMBL" id="FNCF01000002">
    <property type="protein sequence ID" value="SDF99137.1"/>
    <property type="molecule type" value="Genomic_DNA"/>
</dbReference>
<dbReference type="Pfam" id="PF03575">
    <property type="entry name" value="Peptidase_S51"/>
    <property type="match status" value="1"/>
</dbReference>